<organism evidence="1">
    <name type="scientific">Ophidiomyces ophidiicola</name>
    <dbReference type="NCBI Taxonomy" id="1387563"/>
    <lineage>
        <taxon>Eukaryota</taxon>
        <taxon>Fungi</taxon>
        <taxon>Dikarya</taxon>
        <taxon>Ascomycota</taxon>
        <taxon>Pezizomycotina</taxon>
        <taxon>Eurotiomycetes</taxon>
        <taxon>Eurotiomycetidae</taxon>
        <taxon>Onygenales</taxon>
        <taxon>Onygenaceae</taxon>
        <taxon>Ophidiomyces</taxon>
    </lineage>
</organism>
<comment type="caution">
    <text evidence="1">The sequence shown here is derived from an EMBL/GenBank/DDBJ whole genome shotgun (WGS) entry which is preliminary data.</text>
</comment>
<accession>A0ACB8USG4</accession>
<dbReference type="EMBL" id="JALBCA010000117">
    <property type="protein sequence ID" value="KAI2382576.1"/>
    <property type="molecule type" value="Genomic_DNA"/>
</dbReference>
<keyword evidence="1" id="KW-0808">Transferase</keyword>
<evidence type="ECO:0000313" key="1">
    <source>
        <dbReference type="EMBL" id="KAI2382576.1"/>
    </source>
</evidence>
<gene>
    <name evidence="1" type="primary">MNN2_2</name>
    <name evidence="1" type="ORF">LOY88_005898</name>
</gene>
<protein>
    <submittedName>
        <fullName evidence="1">Mannosyltransferase</fullName>
    </submittedName>
</protein>
<keyword evidence="1" id="KW-0328">Glycosyltransferase</keyword>
<reference evidence="1" key="1">
    <citation type="journal article" date="2022" name="bioRxiv">
        <title>Population genetic analysis of Ophidiomyces ophidiicola, the causative agent of snake fungal disease, indicates recent introductions to the USA.</title>
        <authorList>
            <person name="Ladner J.T."/>
            <person name="Palmer J.M."/>
            <person name="Ettinger C.L."/>
            <person name="Stajich J.E."/>
            <person name="Farrell T.M."/>
            <person name="Glorioso B.M."/>
            <person name="Lawson B."/>
            <person name="Price S.J."/>
            <person name="Stengle A.G."/>
            <person name="Grear D.A."/>
            <person name="Lorch J.M."/>
        </authorList>
    </citation>
    <scope>NUCLEOTIDE SEQUENCE</scope>
    <source>
        <strain evidence="1">NWHC 24266-5</strain>
    </source>
</reference>
<name>A0ACB8USG4_9EURO</name>
<sequence>MSMPPEDVNRMQQMHNRFLSSLKDLPVRPFYVPGTRGLVSTAGGSFLPILTISLRMLRRYGSALPMEVFLASEKEYEPYICEHVFPKLNARCLILDKILNQLPGPVDIKQYQYKPFAMLFSSFEEMLFLDADAFPLRDPKNLFSAEPFRTFNMVTWPDFWASSASPLYYTIASQPIPSTTIRASTESGEILISKKTHQKTLLLSIYYNFYGPSHYYPLFSQGAPGEGDKETFIAAATAAGELFYQVSEPVQAIGHRTADGGIDGSAMVQYDPVEDYRLTKKGVFRVSNPAAAASPKPFFIHANVPKFDPATIFERHPTDPIRDSQGKYIRQWTIPEAIIKELGGDVVKQFGTEIRWVACELETKFESWKKKKGVCDGVKHYWHAVFDGKP</sequence>
<proteinExistence type="predicted"/>